<evidence type="ECO:0000313" key="3">
    <source>
        <dbReference type="Proteomes" id="UP000001557"/>
    </source>
</evidence>
<feature type="transmembrane region" description="Helical" evidence="1">
    <location>
        <begin position="69"/>
        <end position="88"/>
    </location>
</feature>
<gene>
    <name evidence="2" type="ordered locus">Sbal_2835</name>
</gene>
<feature type="transmembrane region" description="Helical" evidence="1">
    <location>
        <begin position="35"/>
        <end position="57"/>
    </location>
</feature>
<name>A3D6F7_SHEB5</name>
<sequence length="133" mass="15712">MGNTESGMRVWRIYFWFCVLQLIMNYRAAMMSTVAWYDVINWLVMLQGLIGLQGQVYKLRFFSQKVWQRFFPIFCVWSLMYVGINWASNTTNPPDISSNIGYVIILMLTIPQCLALYRYAVNWHHLPAKSKKP</sequence>
<dbReference type="Proteomes" id="UP000001557">
    <property type="component" value="Chromosome"/>
</dbReference>
<protein>
    <submittedName>
        <fullName evidence="2">Uncharacterized protein</fullName>
    </submittedName>
</protein>
<organism evidence="2 3">
    <name type="scientific">Shewanella baltica (strain OS155 / ATCC BAA-1091)</name>
    <dbReference type="NCBI Taxonomy" id="325240"/>
    <lineage>
        <taxon>Bacteria</taxon>
        <taxon>Pseudomonadati</taxon>
        <taxon>Pseudomonadota</taxon>
        <taxon>Gammaproteobacteria</taxon>
        <taxon>Alteromonadales</taxon>
        <taxon>Shewanellaceae</taxon>
        <taxon>Shewanella</taxon>
    </lineage>
</organism>
<dbReference type="HOGENOM" id="CLU_1980051_0_0_6"/>
<reference evidence="2 3" key="1">
    <citation type="submission" date="2007-02" db="EMBL/GenBank/DDBJ databases">
        <title>Complete sequence of chromosome of Shewanella baltica OS155.</title>
        <authorList>
            <consortium name="US DOE Joint Genome Institute"/>
            <person name="Copeland A."/>
            <person name="Lucas S."/>
            <person name="Lapidus A."/>
            <person name="Barry K."/>
            <person name="Detter J.C."/>
            <person name="Glavina del Rio T."/>
            <person name="Hammon N."/>
            <person name="Israni S."/>
            <person name="Dalin E."/>
            <person name="Tice H."/>
            <person name="Pitluck S."/>
            <person name="Sims D.R."/>
            <person name="Brettin T."/>
            <person name="Bruce D."/>
            <person name="Han C."/>
            <person name="Tapia R."/>
            <person name="Brainard J."/>
            <person name="Schmutz J."/>
            <person name="Larimer F."/>
            <person name="Land M."/>
            <person name="Hauser L."/>
            <person name="Kyrpides N."/>
            <person name="Mikhailova N."/>
            <person name="Brettar I."/>
            <person name="Klappenbach J."/>
            <person name="Konstantinidis K."/>
            <person name="Rodrigues J."/>
            <person name="Tiedje J."/>
            <person name="Richardson P."/>
        </authorList>
    </citation>
    <scope>NUCLEOTIDE SEQUENCE [LARGE SCALE GENOMIC DNA]</scope>
    <source>
        <strain evidence="3">OS155 / ATCC BAA-1091</strain>
    </source>
</reference>
<feature type="transmembrane region" description="Helical" evidence="1">
    <location>
        <begin position="100"/>
        <end position="121"/>
    </location>
</feature>
<dbReference type="KEGG" id="sbl:Sbal_2835"/>
<evidence type="ECO:0000256" key="1">
    <source>
        <dbReference type="SAM" id="Phobius"/>
    </source>
</evidence>
<proteinExistence type="predicted"/>
<feature type="transmembrane region" description="Helical" evidence="1">
    <location>
        <begin position="12"/>
        <end position="29"/>
    </location>
</feature>
<dbReference type="AlphaFoldDB" id="A3D6F7"/>
<accession>A3D6F7</accession>
<dbReference type="EMBL" id="CP000563">
    <property type="protein sequence ID" value="ABN62320.1"/>
    <property type="molecule type" value="Genomic_DNA"/>
</dbReference>
<keyword evidence="1" id="KW-0472">Membrane</keyword>
<keyword evidence="3" id="KW-1185">Reference proteome</keyword>
<keyword evidence="1" id="KW-0812">Transmembrane</keyword>
<keyword evidence="1" id="KW-1133">Transmembrane helix</keyword>
<evidence type="ECO:0000313" key="2">
    <source>
        <dbReference type="EMBL" id="ABN62320.1"/>
    </source>
</evidence>
<dbReference type="STRING" id="325240.Sbal_2835"/>